<evidence type="ECO:0000313" key="2">
    <source>
        <dbReference type="Proteomes" id="UP001176961"/>
    </source>
</evidence>
<name>A0AA36H0J6_CYLNA</name>
<accession>A0AA36H0J6</accession>
<protein>
    <submittedName>
        <fullName evidence="1">Uncharacterized protein</fullName>
    </submittedName>
</protein>
<dbReference type="EMBL" id="CATQJL010000305">
    <property type="protein sequence ID" value="CAJ0601499.1"/>
    <property type="molecule type" value="Genomic_DNA"/>
</dbReference>
<proteinExistence type="predicted"/>
<dbReference type="Proteomes" id="UP001176961">
    <property type="component" value="Unassembled WGS sequence"/>
</dbReference>
<keyword evidence="2" id="KW-1185">Reference proteome</keyword>
<evidence type="ECO:0000313" key="1">
    <source>
        <dbReference type="EMBL" id="CAJ0601499.1"/>
    </source>
</evidence>
<dbReference type="InterPro" id="IPR052669">
    <property type="entry name" value="SL1/TIF-IB_Component"/>
</dbReference>
<dbReference type="AlphaFoldDB" id="A0AA36H0J6"/>
<dbReference type="PANTHER" id="PTHR32122">
    <property type="entry name" value="TATA BOX-BINDING PROTEIN ASSOCIATED FACTOR RNA POLYMERASE I SUBUNIT A"/>
    <property type="match status" value="1"/>
</dbReference>
<reference evidence="1" key="1">
    <citation type="submission" date="2023-07" db="EMBL/GenBank/DDBJ databases">
        <authorList>
            <consortium name="CYATHOMIX"/>
        </authorList>
    </citation>
    <scope>NUCLEOTIDE SEQUENCE</scope>
    <source>
        <strain evidence="1">N/A</strain>
    </source>
</reference>
<gene>
    <name evidence="1" type="ORF">CYNAS_LOCUS13482</name>
</gene>
<sequence length="524" mass="60174">MHPGRGKRRKRIEESVSGNASTSSATSVIARLIYLDEELFRKWAEGQSEQNIEVLSFVLNGLCDLLSYRCNESMRRSILHEFIRCMSIHGVPYRYVLNLRASKFLAREEYDGKYPATKDINQFFRALSDLEYGLRANIWSFLNVQMGALVLHSTSPLVQKSTSIQRLRHQLSMASRRLNYKAVATQLANSEVLRMASETIEKRTKGWKDYDYQIQFLIYYDSPIAFFMALQSSLAMEHDSSFDIGNRLLLLASVQAMVYTTKSAKNTIMMQLCEVLIAALLCGHLTHVSGILALERRIHRYNKVYDSIAVWNAYKLIAEYEEWRGRAGYGGMILNTAQALLEVAESDPPHGTIFLETACKIWVKLGRHEDKIAEAVSSILRKCPQLLGRVIAFLKSIDHDDDVEVVIEEVCDAERSGLHASDEAWVDWCQPRIARPEKYGQRLKVLERCTDVLFKFLDYGSNRENGRAWVLLHTAVQFVEPSYVTRLWLERYDWWPRFHMTPLPPEAASRRSQLLAALAEMPVE</sequence>
<comment type="caution">
    <text evidence="1">The sequence shown here is derived from an EMBL/GenBank/DDBJ whole genome shotgun (WGS) entry which is preliminary data.</text>
</comment>
<organism evidence="1 2">
    <name type="scientific">Cylicocyclus nassatus</name>
    <name type="common">Nematode worm</name>
    <dbReference type="NCBI Taxonomy" id="53992"/>
    <lineage>
        <taxon>Eukaryota</taxon>
        <taxon>Metazoa</taxon>
        <taxon>Ecdysozoa</taxon>
        <taxon>Nematoda</taxon>
        <taxon>Chromadorea</taxon>
        <taxon>Rhabditida</taxon>
        <taxon>Rhabditina</taxon>
        <taxon>Rhabditomorpha</taxon>
        <taxon>Strongyloidea</taxon>
        <taxon>Strongylidae</taxon>
        <taxon>Cylicocyclus</taxon>
    </lineage>
</organism>
<dbReference type="PANTHER" id="PTHR32122:SF1">
    <property type="entry name" value="TATA BOX-BINDING PROTEIN-ASSOCIATED FACTOR RNA POLYMERASE I SUBUNIT A"/>
    <property type="match status" value="1"/>
</dbReference>